<evidence type="ECO:0000313" key="1">
    <source>
        <dbReference type="EMBL" id="KAK4423955.1"/>
    </source>
</evidence>
<dbReference type="Proteomes" id="UP001293254">
    <property type="component" value="Unassembled WGS sequence"/>
</dbReference>
<protein>
    <submittedName>
        <fullName evidence="1">Uncharacterized protein</fullName>
    </submittedName>
</protein>
<gene>
    <name evidence="1" type="ORF">Salat_1978400</name>
</gene>
<reference evidence="1" key="2">
    <citation type="journal article" date="2024" name="Plant">
        <title>Genomic evolution and insights into agronomic trait innovations of Sesamum species.</title>
        <authorList>
            <person name="Miao H."/>
            <person name="Wang L."/>
            <person name="Qu L."/>
            <person name="Liu H."/>
            <person name="Sun Y."/>
            <person name="Le M."/>
            <person name="Wang Q."/>
            <person name="Wei S."/>
            <person name="Zheng Y."/>
            <person name="Lin W."/>
            <person name="Duan Y."/>
            <person name="Cao H."/>
            <person name="Xiong S."/>
            <person name="Wang X."/>
            <person name="Wei L."/>
            <person name="Li C."/>
            <person name="Ma Q."/>
            <person name="Ju M."/>
            <person name="Zhao R."/>
            <person name="Li G."/>
            <person name="Mu C."/>
            <person name="Tian Q."/>
            <person name="Mei H."/>
            <person name="Zhang T."/>
            <person name="Gao T."/>
            <person name="Zhang H."/>
        </authorList>
    </citation>
    <scope>NUCLEOTIDE SEQUENCE</scope>
    <source>
        <strain evidence="1">3651</strain>
    </source>
</reference>
<proteinExistence type="predicted"/>
<dbReference type="EMBL" id="JACGWO010000007">
    <property type="protein sequence ID" value="KAK4423955.1"/>
    <property type="molecule type" value="Genomic_DNA"/>
</dbReference>
<keyword evidence="2" id="KW-1185">Reference proteome</keyword>
<sequence length="130" mass="14458">MVLVSLRLLLIPHLLAYFPALGAWVPRPFFLPRPRYLRSRHSLLGSLVCSSLVILPPDPSGYGLVTFFVLLVRPSLIIIPPDPRRHSFVVSSSYSLYARASSPYLLILAGMASPPLLGIPRMSEPRHPSF</sequence>
<evidence type="ECO:0000313" key="2">
    <source>
        <dbReference type="Proteomes" id="UP001293254"/>
    </source>
</evidence>
<dbReference type="AlphaFoldDB" id="A0AAE1Y579"/>
<accession>A0AAE1Y579</accession>
<comment type="caution">
    <text evidence="1">The sequence shown here is derived from an EMBL/GenBank/DDBJ whole genome shotgun (WGS) entry which is preliminary data.</text>
</comment>
<reference evidence="1" key="1">
    <citation type="submission" date="2020-06" db="EMBL/GenBank/DDBJ databases">
        <authorList>
            <person name="Li T."/>
            <person name="Hu X."/>
            <person name="Zhang T."/>
            <person name="Song X."/>
            <person name="Zhang H."/>
            <person name="Dai N."/>
            <person name="Sheng W."/>
            <person name="Hou X."/>
            <person name="Wei L."/>
        </authorList>
    </citation>
    <scope>NUCLEOTIDE SEQUENCE</scope>
    <source>
        <strain evidence="1">3651</strain>
        <tissue evidence="1">Leaf</tissue>
    </source>
</reference>
<name>A0AAE1Y579_9LAMI</name>
<organism evidence="1 2">
    <name type="scientific">Sesamum alatum</name>
    <dbReference type="NCBI Taxonomy" id="300844"/>
    <lineage>
        <taxon>Eukaryota</taxon>
        <taxon>Viridiplantae</taxon>
        <taxon>Streptophyta</taxon>
        <taxon>Embryophyta</taxon>
        <taxon>Tracheophyta</taxon>
        <taxon>Spermatophyta</taxon>
        <taxon>Magnoliopsida</taxon>
        <taxon>eudicotyledons</taxon>
        <taxon>Gunneridae</taxon>
        <taxon>Pentapetalae</taxon>
        <taxon>asterids</taxon>
        <taxon>lamiids</taxon>
        <taxon>Lamiales</taxon>
        <taxon>Pedaliaceae</taxon>
        <taxon>Sesamum</taxon>
    </lineage>
</organism>